<evidence type="ECO:0000256" key="5">
    <source>
        <dbReference type="ARBA" id="ARBA00038437"/>
    </source>
</evidence>
<evidence type="ECO:0000256" key="4">
    <source>
        <dbReference type="ARBA" id="ARBA00022840"/>
    </source>
</evidence>
<evidence type="ECO:0000256" key="1">
    <source>
        <dbReference type="ARBA" id="ARBA00022741"/>
    </source>
</evidence>
<gene>
    <name evidence="11" type="ORF">A3K52_00470</name>
</gene>
<dbReference type="Pfam" id="PF00271">
    <property type="entry name" value="Helicase_C"/>
    <property type="match status" value="1"/>
</dbReference>
<dbReference type="CDD" id="cd00268">
    <property type="entry name" value="DEADc"/>
    <property type="match status" value="1"/>
</dbReference>
<evidence type="ECO:0000313" key="11">
    <source>
        <dbReference type="EMBL" id="OGK73261.1"/>
    </source>
</evidence>
<evidence type="ECO:0008006" key="13">
    <source>
        <dbReference type="Google" id="ProtNLM"/>
    </source>
</evidence>
<comment type="caution">
    <text evidence="11">The sequence shown here is derived from an EMBL/GenBank/DDBJ whole genome shotgun (WGS) entry which is preliminary data.</text>
</comment>
<dbReference type="SUPFAM" id="SSF52540">
    <property type="entry name" value="P-loop containing nucleoside triphosphate hydrolases"/>
    <property type="match status" value="1"/>
</dbReference>
<dbReference type="PANTHER" id="PTHR47959:SF13">
    <property type="entry name" value="ATP-DEPENDENT RNA HELICASE RHLE"/>
    <property type="match status" value="1"/>
</dbReference>
<dbReference type="PANTHER" id="PTHR47959">
    <property type="entry name" value="ATP-DEPENDENT RNA HELICASE RHLE-RELATED"/>
    <property type="match status" value="1"/>
</dbReference>
<dbReference type="Proteomes" id="UP000177050">
    <property type="component" value="Unassembled WGS sequence"/>
</dbReference>
<dbReference type="AlphaFoldDB" id="A0A1F7KZL2"/>
<evidence type="ECO:0000256" key="2">
    <source>
        <dbReference type="ARBA" id="ARBA00022801"/>
    </source>
</evidence>
<dbReference type="SMART" id="SM00487">
    <property type="entry name" value="DEXDc"/>
    <property type="match status" value="1"/>
</dbReference>
<dbReference type="PROSITE" id="PS51194">
    <property type="entry name" value="HELICASE_CTER"/>
    <property type="match status" value="1"/>
</dbReference>
<evidence type="ECO:0000259" key="9">
    <source>
        <dbReference type="PROSITE" id="PS51194"/>
    </source>
</evidence>
<feature type="domain" description="Helicase ATP-binding" evidence="8">
    <location>
        <begin position="84"/>
        <end position="253"/>
    </location>
</feature>
<keyword evidence="3" id="KW-0347">Helicase</keyword>
<reference evidence="11 12" key="1">
    <citation type="journal article" date="2016" name="Nat. Commun.">
        <title>Thousands of microbial genomes shed light on interconnected biogeochemical processes in an aquifer system.</title>
        <authorList>
            <person name="Anantharaman K."/>
            <person name="Brown C.T."/>
            <person name="Hug L.A."/>
            <person name="Sharon I."/>
            <person name="Castelle C.J."/>
            <person name="Probst A.J."/>
            <person name="Thomas B.C."/>
            <person name="Singh A."/>
            <person name="Wilkins M.J."/>
            <person name="Karaoz U."/>
            <person name="Brodie E.L."/>
            <person name="Williams K.H."/>
            <person name="Hubbard S.S."/>
            <person name="Banfield J.F."/>
        </authorList>
    </citation>
    <scope>NUCLEOTIDE SEQUENCE [LARGE SCALE GENOMIC DNA]</scope>
</reference>
<evidence type="ECO:0000256" key="7">
    <source>
        <dbReference type="SAM" id="MobiDB-lite"/>
    </source>
</evidence>
<sequence length="394" mass="44764">MYTNHRSHSRFNNRPSRQRSGFRFRKSAPSVQDYIARSSVKTSSVKEVVAQEVRFDTLNLPPSLQRAITNHDYKVLTPIQAVGIPAIREGKDIIGIANTGTGKTAAFLIPLVEKIMKNPSYRALIITPTRELALQILEELRKFSQSLPIYNTLCIGQMPIYNQIRQLQRRPHVVVGTPGRLKDLINRKVLQLNQFNMIVLDEADQMLDMGFIHDIKYIISFLPPTRQSLFFSATISTDVNMLIKSFVKNPVTISVKKQETVDIRQNVVRVERGSSKLGTLSTLLKKEEYKKVLVFGRTKRGVDRISKELYSLGFKVTAIHGDRTQYQRQQAIRMFKENHVSIMIATDVAARGIDIANISHVVNFDVPETYEDYIHRIGRTGRANTIGTAVTLVE</sequence>
<dbReference type="InterPro" id="IPR027417">
    <property type="entry name" value="P-loop_NTPase"/>
</dbReference>
<dbReference type="SMART" id="SM00490">
    <property type="entry name" value="HELICc"/>
    <property type="match status" value="1"/>
</dbReference>
<dbReference type="GO" id="GO:0003676">
    <property type="term" value="F:nucleic acid binding"/>
    <property type="evidence" value="ECO:0007669"/>
    <property type="project" value="InterPro"/>
</dbReference>
<dbReference type="Gene3D" id="3.40.50.300">
    <property type="entry name" value="P-loop containing nucleotide triphosphate hydrolases"/>
    <property type="match status" value="2"/>
</dbReference>
<protein>
    <recommendedName>
        <fullName evidence="13">RNA helicase</fullName>
    </recommendedName>
</protein>
<dbReference type="InterPro" id="IPR011545">
    <property type="entry name" value="DEAD/DEAH_box_helicase_dom"/>
</dbReference>
<feature type="region of interest" description="Disordered" evidence="7">
    <location>
        <begin position="1"/>
        <end position="25"/>
    </location>
</feature>
<dbReference type="GO" id="GO:0003724">
    <property type="term" value="F:RNA helicase activity"/>
    <property type="evidence" value="ECO:0007669"/>
    <property type="project" value="InterPro"/>
</dbReference>
<evidence type="ECO:0000256" key="6">
    <source>
        <dbReference type="PROSITE-ProRule" id="PRU00552"/>
    </source>
</evidence>
<dbReference type="InterPro" id="IPR050079">
    <property type="entry name" value="DEAD_box_RNA_helicase"/>
</dbReference>
<feature type="domain" description="DEAD-box RNA helicase Q" evidence="10">
    <location>
        <begin position="53"/>
        <end position="81"/>
    </location>
</feature>
<dbReference type="PROSITE" id="PS51195">
    <property type="entry name" value="Q_MOTIF"/>
    <property type="match status" value="1"/>
</dbReference>
<dbReference type="GO" id="GO:0016787">
    <property type="term" value="F:hydrolase activity"/>
    <property type="evidence" value="ECO:0007669"/>
    <property type="project" value="UniProtKB-KW"/>
</dbReference>
<evidence type="ECO:0000259" key="8">
    <source>
        <dbReference type="PROSITE" id="PS51192"/>
    </source>
</evidence>
<dbReference type="GO" id="GO:0005524">
    <property type="term" value="F:ATP binding"/>
    <property type="evidence" value="ECO:0007669"/>
    <property type="project" value="UniProtKB-KW"/>
</dbReference>
<keyword evidence="1" id="KW-0547">Nucleotide-binding</keyword>
<evidence type="ECO:0000313" key="12">
    <source>
        <dbReference type="Proteomes" id="UP000177050"/>
    </source>
</evidence>
<dbReference type="InterPro" id="IPR014001">
    <property type="entry name" value="Helicase_ATP-bd"/>
</dbReference>
<evidence type="ECO:0000259" key="10">
    <source>
        <dbReference type="PROSITE" id="PS51195"/>
    </source>
</evidence>
<dbReference type="InterPro" id="IPR044742">
    <property type="entry name" value="DEAD/DEAH_RhlB"/>
</dbReference>
<dbReference type="InterPro" id="IPR014014">
    <property type="entry name" value="RNA_helicase_DEAD_Q_motif"/>
</dbReference>
<organism evidence="11 12">
    <name type="scientific">Candidatus Roizmanbacteria bacterium RIFOXYD1_FULL_38_12</name>
    <dbReference type="NCBI Taxonomy" id="1802093"/>
    <lineage>
        <taxon>Bacteria</taxon>
        <taxon>Candidatus Roizmaniibacteriota</taxon>
    </lineage>
</organism>
<dbReference type="Pfam" id="PF00270">
    <property type="entry name" value="DEAD"/>
    <property type="match status" value="1"/>
</dbReference>
<dbReference type="PROSITE" id="PS51192">
    <property type="entry name" value="HELICASE_ATP_BIND_1"/>
    <property type="match status" value="1"/>
</dbReference>
<dbReference type="EMBL" id="MGBR01000001">
    <property type="protein sequence ID" value="OGK73261.1"/>
    <property type="molecule type" value="Genomic_DNA"/>
</dbReference>
<dbReference type="CDD" id="cd18787">
    <property type="entry name" value="SF2_C_DEAD"/>
    <property type="match status" value="1"/>
</dbReference>
<proteinExistence type="inferred from homology"/>
<dbReference type="GO" id="GO:0005829">
    <property type="term" value="C:cytosol"/>
    <property type="evidence" value="ECO:0007669"/>
    <property type="project" value="TreeGrafter"/>
</dbReference>
<accession>A0A1F7KZL2</accession>
<comment type="similarity">
    <text evidence="5">Belongs to the DEAD box helicase family.</text>
</comment>
<evidence type="ECO:0000256" key="3">
    <source>
        <dbReference type="ARBA" id="ARBA00022806"/>
    </source>
</evidence>
<feature type="short sequence motif" description="Q motif" evidence="6">
    <location>
        <begin position="53"/>
        <end position="81"/>
    </location>
</feature>
<name>A0A1F7KZL2_9BACT</name>
<dbReference type="InterPro" id="IPR001650">
    <property type="entry name" value="Helicase_C-like"/>
</dbReference>
<keyword evidence="2" id="KW-0378">Hydrolase</keyword>
<keyword evidence="4" id="KW-0067">ATP-binding</keyword>
<feature type="domain" description="Helicase C-terminal" evidence="9">
    <location>
        <begin position="262"/>
        <end position="394"/>
    </location>
</feature>